<evidence type="ECO:0000256" key="4">
    <source>
        <dbReference type="ARBA" id="ARBA00022692"/>
    </source>
</evidence>
<protein>
    <recommendedName>
        <fullName evidence="13">Mechanosensitive ion channel</fullName>
    </recommendedName>
</protein>
<dbReference type="InterPro" id="IPR052702">
    <property type="entry name" value="MscS-like_channel"/>
</dbReference>
<evidence type="ECO:0000256" key="2">
    <source>
        <dbReference type="ARBA" id="ARBA00008017"/>
    </source>
</evidence>
<feature type="signal peptide" evidence="8">
    <location>
        <begin position="1"/>
        <end position="33"/>
    </location>
</feature>
<keyword evidence="3" id="KW-1003">Cell membrane</keyword>
<evidence type="ECO:0000313" key="12">
    <source>
        <dbReference type="Proteomes" id="UP000620064"/>
    </source>
</evidence>
<name>A0ABQ2NHC0_9FLAO</name>
<keyword evidence="5 7" id="KW-1133">Transmembrane helix</keyword>
<dbReference type="InterPro" id="IPR011014">
    <property type="entry name" value="MscS_channel_TM-2"/>
</dbReference>
<evidence type="ECO:0000256" key="6">
    <source>
        <dbReference type="ARBA" id="ARBA00023136"/>
    </source>
</evidence>
<dbReference type="PANTHER" id="PTHR30347:SF1">
    <property type="entry name" value="MECHANOSENSITIVE CHANNEL MSCK"/>
    <property type="match status" value="1"/>
</dbReference>
<dbReference type="InterPro" id="IPR010920">
    <property type="entry name" value="LSM_dom_sf"/>
</dbReference>
<sequence length="828" mass="94540">MIYKYKMIKMKSKKIFFKILILSFALSHSLFFSQDTIAVTDTLKAFLNKDFKKEEKKITKSQEFFIDNQNSKKQRKILSEINEEIQNANLILKRGIDYKNFTSELKAVSDLQKIAFNDVSVNKDKIQSVRNLTLTSIWLDEILLRTEVQMKKIKKNSDQLSSSQTKLDSLIISDVLYVTPKDEQAKKLYLQRFDQVTKDVEGLNDRFKKALDSINALEINADKFKFLLQDNIITTDKLRNKVQEEPLKSDKSLFDSHINSNKFGETFILSTVKEFALLIFYVKNHFGLIFLMFFVAFSIASYLKILKRKYISAGFYDNFKYPIQIFKKPIYTAIIISVTVLQFFFPSPPFAFLSILWAILLFCLARFSKNINSKTEKTIWRVFGGITLMGLFLNNILQPSIGEVVLLALTALITLVASLYYSFKHPEEFPYPLTFILKGVAVIEFLGFILLVFLSNYNLGKVFITTGIFIIFLSHLLIVTLYRILDILKFSDFLKEPEDDEEKTINLEQYESHEISGLRLFLLFIALFVLIFRNSYWYQSFIGPFSQSLGEEQKIGSFSFSYSNIILFFVVIFVSSFISKIVSFLSTGSRGTDASTKNQIGSWMLLIRIAIMSIGVLFAFVISGFPIDKITIILSALGVGIGLGLQTITNNLVSGLIIAFEKPINVGDIIEVGGQLGKMKSMGIRSSVITTFDGADVIIPNGELLNQNLTNWTLGSAKRRFEIKLGVAYGTDLKKAKEILHDILVSHEGILSVPEPMVWVMNFGDSSIDFSIKYWVPHFGVGNDVHSDLIIEIDQKFKENNIEIPFPQRDVHIIDEQSLSNRENKQNK</sequence>
<dbReference type="InterPro" id="IPR011066">
    <property type="entry name" value="MscS_channel_C_sf"/>
</dbReference>
<evidence type="ECO:0000256" key="5">
    <source>
        <dbReference type="ARBA" id="ARBA00022989"/>
    </source>
</evidence>
<comment type="subcellular location">
    <subcellularLocation>
        <location evidence="1">Cell membrane</location>
        <topology evidence="1">Multi-pass membrane protein</topology>
    </subcellularLocation>
</comment>
<feature type="transmembrane region" description="Helical" evidence="7">
    <location>
        <begin position="463"/>
        <end position="485"/>
    </location>
</feature>
<evidence type="ECO:0000256" key="7">
    <source>
        <dbReference type="SAM" id="Phobius"/>
    </source>
</evidence>
<dbReference type="Gene3D" id="1.10.287.1260">
    <property type="match status" value="1"/>
</dbReference>
<evidence type="ECO:0000259" key="10">
    <source>
        <dbReference type="Pfam" id="PF21082"/>
    </source>
</evidence>
<keyword evidence="4 7" id="KW-0812">Transmembrane</keyword>
<dbReference type="Pfam" id="PF21082">
    <property type="entry name" value="MS_channel_3rd"/>
    <property type="match status" value="1"/>
</dbReference>
<dbReference type="SUPFAM" id="SSF82861">
    <property type="entry name" value="Mechanosensitive channel protein MscS (YggB), transmembrane region"/>
    <property type="match status" value="1"/>
</dbReference>
<reference evidence="12" key="1">
    <citation type="journal article" date="2019" name="Int. J. Syst. Evol. Microbiol.">
        <title>The Global Catalogue of Microorganisms (GCM) 10K type strain sequencing project: providing services to taxonomists for standard genome sequencing and annotation.</title>
        <authorList>
            <consortium name="The Broad Institute Genomics Platform"/>
            <consortium name="The Broad Institute Genome Sequencing Center for Infectious Disease"/>
            <person name="Wu L."/>
            <person name="Ma J."/>
        </authorList>
    </citation>
    <scope>NUCLEOTIDE SEQUENCE [LARGE SCALE GENOMIC DNA]</scope>
    <source>
        <strain evidence="12">CGMCC 1.7656</strain>
    </source>
</reference>
<feature type="transmembrane region" description="Helical" evidence="7">
    <location>
        <begin position="631"/>
        <end position="653"/>
    </location>
</feature>
<dbReference type="InterPro" id="IPR049278">
    <property type="entry name" value="MS_channel_C"/>
</dbReference>
<dbReference type="Gene3D" id="3.30.70.100">
    <property type="match status" value="1"/>
</dbReference>
<keyword evidence="8" id="KW-0732">Signal</keyword>
<dbReference type="InterPro" id="IPR006685">
    <property type="entry name" value="MscS_channel_2nd"/>
</dbReference>
<proteinExistence type="inferred from homology"/>
<feature type="domain" description="Mechanosensitive ion channel MscS C-terminal" evidence="10">
    <location>
        <begin position="722"/>
        <end position="804"/>
    </location>
</feature>
<evidence type="ECO:0000256" key="8">
    <source>
        <dbReference type="SAM" id="SignalP"/>
    </source>
</evidence>
<dbReference type="SUPFAM" id="SSF50182">
    <property type="entry name" value="Sm-like ribonucleoproteins"/>
    <property type="match status" value="1"/>
</dbReference>
<keyword evidence="12" id="KW-1185">Reference proteome</keyword>
<feature type="domain" description="Mechanosensitive ion channel MscS" evidence="9">
    <location>
        <begin position="647"/>
        <end position="713"/>
    </location>
</feature>
<accession>A0ABQ2NHC0</accession>
<evidence type="ECO:0008006" key="13">
    <source>
        <dbReference type="Google" id="ProtNLM"/>
    </source>
</evidence>
<feature type="transmembrane region" description="Helical" evidence="7">
    <location>
        <begin position="404"/>
        <end position="423"/>
    </location>
</feature>
<feature type="transmembrane region" description="Helical" evidence="7">
    <location>
        <begin position="350"/>
        <end position="367"/>
    </location>
</feature>
<dbReference type="SUPFAM" id="SSF82689">
    <property type="entry name" value="Mechanosensitive channel protein MscS (YggB), C-terminal domain"/>
    <property type="match status" value="1"/>
</dbReference>
<dbReference type="PANTHER" id="PTHR30347">
    <property type="entry name" value="POTASSIUM CHANNEL RELATED"/>
    <property type="match status" value="1"/>
</dbReference>
<feature type="transmembrane region" description="Helical" evidence="7">
    <location>
        <begin position="435"/>
        <end position="457"/>
    </location>
</feature>
<feature type="transmembrane region" description="Helical" evidence="7">
    <location>
        <begin position="379"/>
        <end position="398"/>
    </location>
</feature>
<evidence type="ECO:0000313" key="11">
    <source>
        <dbReference type="EMBL" id="GGP02146.1"/>
    </source>
</evidence>
<evidence type="ECO:0000256" key="1">
    <source>
        <dbReference type="ARBA" id="ARBA00004651"/>
    </source>
</evidence>
<feature type="chain" id="PRO_5045866464" description="Mechanosensitive ion channel" evidence="8">
    <location>
        <begin position="34"/>
        <end position="828"/>
    </location>
</feature>
<feature type="transmembrane region" description="Helical" evidence="7">
    <location>
        <begin position="603"/>
        <end position="625"/>
    </location>
</feature>
<dbReference type="Proteomes" id="UP000620064">
    <property type="component" value="Unassembled WGS sequence"/>
</dbReference>
<comment type="caution">
    <text evidence="11">The sequence shown here is derived from an EMBL/GenBank/DDBJ whole genome shotgun (WGS) entry which is preliminary data.</text>
</comment>
<feature type="transmembrane region" description="Helical" evidence="7">
    <location>
        <begin position="286"/>
        <end position="305"/>
    </location>
</feature>
<comment type="similarity">
    <text evidence="2">Belongs to the MscS (TC 1.A.23) family.</text>
</comment>
<organism evidence="11 12">
    <name type="scientific">Cloacibacterium rupense</name>
    <dbReference type="NCBI Taxonomy" id="517423"/>
    <lineage>
        <taxon>Bacteria</taxon>
        <taxon>Pseudomonadati</taxon>
        <taxon>Bacteroidota</taxon>
        <taxon>Flavobacteriia</taxon>
        <taxon>Flavobacteriales</taxon>
        <taxon>Weeksellaceae</taxon>
    </lineage>
</organism>
<feature type="transmembrane region" description="Helical" evidence="7">
    <location>
        <begin position="325"/>
        <end position="344"/>
    </location>
</feature>
<dbReference type="EMBL" id="BMLV01000001">
    <property type="protein sequence ID" value="GGP02146.1"/>
    <property type="molecule type" value="Genomic_DNA"/>
</dbReference>
<dbReference type="Gene3D" id="2.30.30.60">
    <property type="match status" value="1"/>
</dbReference>
<feature type="transmembrane region" description="Helical" evidence="7">
    <location>
        <begin position="520"/>
        <end position="538"/>
    </location>
</feature>
<evidence type="ECO:0000256" key="3">
    <source>
        <dbReference type="ARBA" id="ARBA00022475"/>
    </source>
</evidence>
<gene>
    <name evidence="11" type="ORF">GCM10010992_05360</name>
</gene>
<keyword evidence="6 7" id="KW-0472">Membrane</keyword>
<evidence type="ECO:0000259" key="9">
    <source>
        <dbReference type="Pfam" id="PF00924"/>
    </source>
</evidence>
<dbReference type="InterPro" id="IPR023408">
    <property type="entry name" value="MscS_beta-dom_sf"/>
</dbReference>
<feature type="transmembrane region" description="Helical" evidence="7">
    <location>
        <begin position="558"/>
        <end position="582"/>
    </location>
</feature>
<dbReference type="Pfam" id="PF00924">
    <property type="entry name" value="MS_channel_2nd"/>
    <property type="match status" value="1"/>
</dbReference>